<reference evidence="4" key="3">
    <citation type="journal article" date="2020" name="Plant Biotechnol. J.">
        <title>The pomegranate (Punica granatum L.) draft genome dissects genetic divergence between soft- and hard-seeded cultivars.</title>
        <authorList>
            <person name="Luo X."/>
            <person name="Li H."/>
            <person name="Wu Z."/>
            <person name="Yao W."/>
            <person name="Zhao P."/>
            <person name="Cao D."/>
            <person name="Yu H."/>
            <person name="Li K."/>
            <person name="Poudel K."/>
            <person name="Zhao D."/>
            <person name="Zhang F."/>
            <person name="Xia X."/>
            <person name="Chen L."/>
            <person name="Wang Q."/>
            <person name="Jing D."/>
            <person name="Cao S."/>
        </authorList>
    </citation>
    <scope>NUCLEOTIDE SEQUENCE [LARGE SCALE GENOMIC DNA]</scope>
</reference>
<dbReference type="Pfam" id="PF00646">
    <property type="entry name" value="F-box"/>
    <property type="match status" value="1"/>
</dbReference>
<evidence type="ECO:0000313" key="5">
    <source>
        <dbReference type="RefSeq" id="XP_031396863.1"/>
    </source>
</evidence>
<feature type="domain" description="F-box" evidence="1">
    <location>
        <begin position="1"/>
        <end position="47"/>
    </location>
</feature>
<evidence type="ECO:0000313" key="3">
    <source>
        <dbReference type="Proteomes" id="UP000197138"/>
    </source>
</evidence>
<dbReference type="GeneID" id="116207890"/>
<gene>
    <name evidence="5" type="primary">LOC116207890</name>
    <name evidence="2" type="ORF">CDL15_Pgr029012</name>
</gene>
<dbReference type="Proteomes" id="UP000515151">
    <property type="component" value="Chromosome 5"/>
</dbReference>
<protein>
    <submittedName>
        <fullName evidence="5">F-box protein At4g22390-like isoform X1</fullName>
    </submittedName>
</protein>
<dbReference type="InterPro" id="IPR006527">
    <property type="entry name" value="F-box-assoc_dom_typ1"/>
</dbReference>
<dbReference type="EMBL" id="MTKT01001158">
    <property type="protein sequence ID" value="OWM85589.1"/>
    <property type="molecule type" value="Genomic_DNA"/>
</dbReference>
<dbReference type="InterPro" id="IPR001810">
    <property type="entry name" value="F-box_dom"/>
</dbReference>
<name>A0A218XLN9_PUNGR</name>
<organism evidence="2 3">
    <name type="scientific">Punica granatum</name>
    <name type="common">Pomegranate</name>
    <dbReference type="NCBI Taxonomy" id="22663"/>
    <lineage>
        <taxon>Eukaryota</taxon>
        <taxon>Viridiplantae</taxon>
        <taxon>Streptophyta</taxon>
        <taxon>Embryophyta</taxon>
        <taxon>Tracheophyta</taxon>
        <taxon>Spermatophyta</taxon>
        <taxon>Magnoliopsida</taxon>
        <taxon>eudicotyledons</taxon>
        <taxon>Gunneridae</taxon>
        <taxon>Pentapetalae</taxon>
        <taxon>rosids</taxon>
        <taxon>malvids</taxon>
        <taxon>Myrtales</taxon>
        <taxon>Lythraceae</taxon>
        <taxon>Punica</taxon>
    </lineage>
</organism>
<evidence type="ECO:0000313" key="4">
    <source>
        <dbReference type="Proteomes" id="UP000515151"/>
    </source>
</evidence>
<reference evidence="5" key="4">
    <citation type="submission" date="2025-04" db="UniProtKB">
        <authorList>
            <consortium name="RefSeq"/>
        </authorList>
    </citation>
    <scope>IDENTIFICATION</scope>
    <source>
        <tissue evidence="5">Leaf</tissue>
    </source>
</reference>
<dbReference type="InterPro" id="IPR050796">
    <property type="entry name" value="SCF_F-box_component"/>
</dbReference>
<dbReference type="SUPFAM" id="SSF81383">
    <property type="entry name" value="F-box domain"/>
    <property type="match status" value="1"/>
</dbReference>
<dbReference type="SMART" id="SM00256">
    <property type="entry name" value="FBOX"/>
    <property type="match status" value="1"/>
</dbReference>
<keyword evidence="4" id="KW-1185">Reference proteome</keyword>
<dbReference type="PANTHER" id="PTHR31672:SF13">
    <property type="entry name" value="F-BOX PROTEIN CPR30-LIKE"/>
    <property type="match status" value="1"/>
</dbReference>
<dbReference type="CDD" id="cd22157">
    <property type="entry name" value="F-box_AtFBW1-like"/>
    <property type="match status" value="1"/>
</dbReference>
<dbReference type="OrthoDB" id="591557at2759"/>
<dbReference type="AlphaFoldDB" id="A0A218XLN9"/>
<reference evidence="2" key="2">
    <citation type="submission" date="2017-06" db="EMBL/GenBank/DDBJ databases">
        <title>The pomegranate genome and the genomics of punicalagin biosynthesis.</title>
        <authorList>
            <person name="Xu C."/>
        </authorList>
    </citation>
    <scope>NUCLEOTIDE SEQUENCE [LARGE SCALE GENOMIC DNA]</scope>
    <source>
        <tissue evidence="2">Fresh leaf</tissue>
    </source>
</reference>
<sequence length="387" mass="44218">MVDAAKLPPDLVAEILHRLPVRDLLRCRCVNKLWLSLIDDRSFISKHLRYMSGSAGAENHSIILLRAGQNLRSIEMEPPYRVRELQPPPRRSGSKIVLVGSCNGLLCLSSLASGAAEDVALWNPLTNDHAHLPIVPFGNFGSISMIIEGVTMIMMSSFAVIGFGYDSVTGDYKVVIIESVSKEEEQFQDIRFYSLLKNSWMRFRDDRYWLCLPQNRKMGVYVNNNLHWVMTRRSDSNATRLIVAFDLRTEDYKEVPLPFYFDNQFGVDVTVLEGCLGMVVNSHHYNVADVWIMREYGSRESWAMLFSVPYYEVLEFDNDYYGDVCYLEPSYSGGQLLVADMYKKYLWFDAKNQTFRTFNISDFDSCNVGYESFNAAVCAESLVQVGT</sequence>
<proteinExistence type="predicted"/>
<dbReference type="PANTHER" id="PTHR31672">
    <property type="entry name" value="BNACNNG10540D PROTEIN"/>
    <property type="match status" value="1"/>
</dbReference>
<dbReference type="NCBIfam" id="TIGR01640">
    <property type="entry name" value="F_box_assoc_1"/>
    <property type="match status" value="1"/>
</dbReference>
<dbReference type="Pfam" id="PF07734">
    <property type="entry name" value="FBA_1"/>
    <property type="match status" value="1"/>
</dbReference>
<dbReference type="Proteomes" id="UP000197138">
    <property type="component" value="Unassembled WGS sequence"/>
</dbReference>
<dbReference type="RefSeq" id="XP_031396863.1">
    <property type="nucleotide sequence ID" value="XM_031541003.1"/>
</dbReference>
<dbReference type="PROSITE" id="PS50181">
    <property type="entry name" value="FBOX"/>
    <property type="match status" value="1"/>
</dbReference>
<dbReference type="InterPro" id="IPR017451">
    <property type="entry name" value="F-box-assoc_interact_dom"/>
</dbReference>
<accession>A0A218XLN9</accession>
<evidence type="ECO:0000259" key="1">
    <source>
        <dbReference type="PROSITE" id="PS50181"/>
    </source>
</evidence>
<evidence type="ECO:0000313" key="2">
    <source>
        <dbReference type="EMBL" id="OWM85589.1"/>
    </source>
</evidence>
<reference evidence="3" key="1">
    <citation type="journal article" date="2017" name="Plant J.">
        <title>The pomegranate (Punica granatum L.) genome and the genomics of punicalagin biosynthesis.</title>
        <authorList>
            <person name="Qin G."/>
            <person name="Xu C."/>
            <person name="Ming R."/>
            <person name="Tang H."/>
            <person name="Guyot R."/>
            <person name="Kramer E.M."/>
            <person name="Hu Y."/>
            <person name="Yi X."/>
            <person name="Qi Y."/>
            <person name="Xu X."/>
            <person name="Gao Z."/>
            <person name="Pan H."/>
            <person name="Jian J."/>
            <person name="Tian Y."/>
            <person name="Yue Z."/>
            <person name="Xu Y."/>
        </authorList>
    </citation>
    <scope>NUCLEOTIDE SEQUENCE [LARGE SCALE GENOMIC DNA]</scope>
    <source>
        <strain evidence="3">cv. Dabenzi</strain>
    </source>
</reference>
<dbReference type="Gene3D" id="1.20.1280.50">
    <property type="match status" value="1"/>
</dbReference>
<dbReference type="InterPro" id="IPR036047">
    <property type="entry name" value="F-box-like_dom_sf"/>
</dbReference>